<reference evidence="6" key="1">
    <citation type="submission" date="2019-09" db="EMBL/GenBank/DDBJ databases">
        <title>Draft genome information of white flower Hibiscus syriacus.</title>
        <authorList>
            <person name="Kim Y.-M."/>
        </authorList>
    </citation>
    <scope>NUCLEOTIDE SEQUENCE [LARGE SCALE GENOMIC DNA]</scope>
    <source>
        <strain evidence="6">YM2019G1</strain>
    </source>
</reference>
<evidence type="ECO:0000313" key="6">
    <source>
        <dbReference type="EMBL" id="KAE8729795.1"/>
    </source>
</evidence>
<keyword evidence="7" id="KW-1185">Reference proteome</keyword>
<feature type="domain" description="Myb-like" evidence="4">
    <location>
        <begin position="237"/>
        <end position="291"/>
    </location>
</feature>
<sequence length="293" mass="33963">MREAFCAVHLTLRWLHFSRDDYFDALDGGRISKRHCGIETLLRGCYALKLLMKRRLVRVYLEEAFSRLRGDTTADDVAYAPTSAPTEGNEAKRLHFEGHGNNEQEAPNEAIKKDHDSIDGNVLIPFASHTGEPSQTKEGNEDFSRPNKKDHDRIDGNVINPFANHTEVPSQTKEGNEDFSRLKNVPRTELKDRNDTARTELEISVDDSSQGTNRCTLPSPRTEHVSLLNIDEPKRWMRRRKINKWTNEEENALAEGVRKYGYQWTRILETYQEISRERTAVDLKDKWRNLQRK</sequence>
<evidence type="ECO:0000256" key="3">
    <source>
        <dbReference type="SAM" id="MobiDB-lite"/>
    </source>
</evidence>
<dbReference type="Pfam" id="PF00249">
    <property type="entry name" value="Myb_DNA-binding"/>
    <property type="match status" value="1"/>
</dbReference>
<dbReference type="EMBL" id="VEPZ02000215">
    <property type="protein sequence ID" value="KAE8729795.1"/>
    <property type="molecule type" value="Genomic_DNA"/>
</dbReference>
<evidence type="ECO:0000259" key="5">
    <source>
        <dbReference type="PROSITE" id="PS51294"/>
    </source>
</evidence>
<dbReference type="PROSITE" id="PS50090">
    <property type="entry name" value="MYB_LIKE"/>
    <property type="match status" value="1"/>
</dbReference>
<evidence type="ECO:0000313" key="7">
    <source>
        <dbReference type="Proteomes" id="UP000436088"/>
    </source>
</evidence>
<protein>
    <submittedName>
        <fullName evidence="6">Uncharacterized protein</fullName>
    </submittedName>
</protein>
<dbReference type="Proteomes" id="UP000436088">
    <property type="component" value="Unassembled WGS sequence"/>
</dbReference>
<dbReference type="PROSITE" id="PS51294">
    <property type="entry name" value="HTH_MYB"/>
    <property type="match status" value="1"/>
</dbReference>
<comment type="subcellular location">
    <subcellularLocation>
        <location evidence="1">Nucleus</location>
    </subcellularLocation>
</comment>
<comment type="caution">
    <text evidence="6">The sequence shown here is derived from an EMBL/GenBank/DDBJ whole genome shotgun (WGS) entry which is preliminary data.</text>
</comment>
<organism evidence="6 7">
    <name type="scientific">Hibiscus syriacus</name>
    <name type="common">Rose of Sharon</name>
    <dbReference type="NCBI Taxonomy" id="106335"/>
    <lineage>
        <taxon>Eukaryota</taxon>
        <taxon>Viridiplantae</taxon>
        <taxon>Streptophyta</taxon>
        <taxon>Embryophyta</taxon>
        <taxon>Tracheophyta</taxon>
        <taxon>Spermatophyta</taxon>
        <taxon>Magnoliopsida</taxon>
        <taxon>eudicotyledons</taxon>
        <taxon>Gunneridae</taxon>
        <taxon>Pentapetalae</taxon>
        <taxon>rosids</taxon>
        <taxon>malvids</taxon>
        <taxon>Malvales</taxon>
        <taxon>Malvaceae</taxon>
        <taxon>Malvoideae</taxon>
        <taxon>Hibiscus</taxon>
    </lineage>
</organism>
<dbReference type="InterPro" id="IPR017930">
    <property type="entry name" value="Myb_dom"/>
</dbReference>
<name>A0A6A3CK88_HIBSY</name>
<evidence type="ECO:0000256" key="2">
    <source>
        <dbReference type="ARBA" id="ARBA00023242"/>
    </source>
</evidence>
<evidence type="ECO:0000259" key="4">
    <source>
        <dbReference type="PROSITE" id="PS50090"/>
    </source>
</evidence>
<feature type="compositionally biased region" description="Basic and acidic residues" evidence="3">
    <location>
        <begin position="174"/>
        <end position="201"/>
    </location>
</feature>
<proteinExistence type="predicted"/>
<dbReference type="InterPro" id="IPR001005">
    <property type="entry name" value="SANT/Myb"/>
</dbReference>
<feature type="domain" description="HTH myb-type" evidence="5">
    <location>
        <begin position="237"/>
        <end position="293"/>
    </location>
</feature>
<dbReference type="SUPFAM" id="SSF46689">
    <property type="entry name" value="Homeodomain-like"/>
    <property type="match status" value="1"/>
</dbReference>
<dbReference type="InterPro" id="IPR009057">
    <property type="entry name" value="Homeodomain-like_sf"/>
</dbReference>
<keyword evidence="2" id="KW-0539">Nucleus</keyword>
<dbReference type="SMART" id="SM00717">
    <property type="entry name" value="SANT"/>
    <property type="match status" value="1"/>
</dbReference>
<dbReference type="GO" id="GO:0005634">
    <property type="term" value="C:nucleus"/>
    <property type="evidence" value="ECO:0007669"/>
    <property type="project" value="UniProtKB-SubCell"/>
</dbReference>
<dbReference type="Gene3D" id="1.10.246.220">
    <property type="match status" value="1"/>
</dbReference>
<dbReference type="CDD" id="cd11660">
    <property type="entry name" value="SANT_TRF"/>
    <property type="match status" value="1"/>
</dbReference>
<accession>A0A6A3CK88</accession>
<dbReference type="AlphaFoldDB" id="A0A6A3CK88"/>
<feature type="region of interest" description="Disordered" evidence="3">
    <location>
        <begin position="121"/>
        <end position="220"/>
    </location>
</feature>
<evidence type="ECO:0000256" key="1">
    <source>
        <dbReference type="ARBA" id="ARBA00004123"/>
    </source>
</evidence>
<feature type="compositionally biased region" description="Basic and acidic residues" evidence="3">
    <location>
        <begin position="138"/>
        <end position="155"/>
    </location>
</feature>
<dbReference type="PANTHER" id="PTHR46993">
    <property type="entry name" value="MYB TRANSCRIPTION FACTOR"/>
    <property type="match status" value="1"/>
</dbReference>
<dbReference type="PANTHER" id="PTHR46993:SF6">
    <property type="entry name" value="MYB TRANSCRIPTION FACTOR"/>
    <property type="match status" value="1"/>
</dbReference>
<feature type="compositionally biased region" description="Polar residues" evidence="3">
    <location>
        <begin position="206"/>
        <end position="216"/>
    </location>
</feature>
<gene>
    <name evidence="6" type="ORF">F3Y22_tig00003194pilonHSYRG00003</name>
</gene>